<proteinExistence type="predicted"/>
<reference evidence="2" key="1">
    <citation type="submission" date="2007-06" db="EMBL/GenBank/DDBJ databases">
        <title>Complete sequence of Methanococcus aeolicus Nankai-3.</title>
        <authorList>
            <consortium name="US DOE Joint Genome Institute"/>
            <person name="Copeland A."/>
            <person name="Lucas S."/>
            <person name="Lapidus A."/>
            <person name="Barry K."/>
            <person name="Glavina del Rio T."/>
            <person name="Dalin E."/>
            <person name="Tice H."/>
            <person name="Pitluck S."/>
            <person name="Chain P."/>
            <person name="Malfatti S."/>
            <person name="Shin M."/>
            <person name="Vergez L."/>
            <person name="Schmutz J."/>
            <person name="Larimer F."/>
            <person name="Land M."/>
            <person name="Hauser L."/>
            <person name="Kyrpides N."/>
            <person name="Lykidis A."/>
            <person name="Sieprawska-Lupa M."/>
            <person name="Whitman W.B."/>
            <person name="Richardson P."/>
        </authorList>
    </citation>
    <scope>NUCLEOTIDE SEQUENCE [LARGE SCALE GENOMIC DNA]</scope>
    <source>
        <strain evidence="2">Nankai-3</strain>
    </source>
</reference>
<sequence>MLGVCMRSKLGEAPWHSLVETSTQNSDINFKCIDWGLHYCPKIIKNEYIIGFHAPIIDLGNPADKNKTCLGALKNVIDEIKGHDYLTIHLHNGREPDQDTLINNLSEISNYAKRNNIKLCIENLRTGFSSNPNNLVEMADICNCNITFDIGHTNYEDRIEFIDLFSDRIYNVHMYELEKDKIGHIAPDNLDNLKPVLDKLLDNKCDFWLIELMKLDEIISTKNLLKNYLNDHK</sequence>
<keyword evidence="3" id="KW-1185">Reference proteome</keyword>
<dbReference type="SUPFAM" id="SSF51658">
    <property type="entry name" value="Xylose isomerase-like"/>
    <property type="match status" value="1"/>
</dbReference>
<dbReference type="KEGG" id="mae:Maeo_0341"/>
<dbReference type="Gene3D" id="3.20.20.150">
    <property type="entry name" value="Divalent-metal-dependent TIM barrel enzymes"/>
    <property type="match status" value="1"/>
</dbReference>
<evidence type="ECO:0000313" key="3">
    <source>
        <dbReference type="Proteomes" id="UP000001106"/>
    </source>
</evidence>
<dbReference type="Proteomes" id="UP000001106">
    <property type="component" value="Chromosome"/>
</dbReference>
<feature type="domain" description="Xylose isomerase-like TIM barrel" evidence="1">
    <location>
        <begin position="90"/>
        <end position="179"/>
    </location>
</feature>
<dbReference type="AlphaFoldDB" id="A6UTV6"/>
<dbReference type="HOGENOM" id="CLU_1264580_0_0_2"/>
<dbReference type="EMBL" id="CP000743">
    <property type="protein sequence ID" value="ABR55928.1"/>
    <property type="molecule type" value="Genomic_DNA"/>
</dbReference>
<dbReference type="GeneID" id="5327116"/>
<evidence type="ECO:0000313" key="2">
    <source>
        <dbReference type="EMBL" id="ABR55928.1"/>
    </source>
</evidence>
<protein>
    <submittedName>
        <fullName evidence="2">Xylose isomerase domain protein TIM barrel</fullName>
    </submittedName>
</protein>
<organism evidence="2 3">
    <name type="scientific">Methanococcus aeolicus (strain ATCC BAA-1280 / DSM 17508 / OCM 812 / Nankai-3)</name>
    <dbReference type="NCBI Taxonomy" id="419665"/>
    <lineage>
        <taxon>Archaea</taxon>
        <taxon>Methanobacteriati</taxon>
        <taxon>Methanobacteriota</taxon>
        <taxon>Methanomada group</taxon>
        <taxon>Methanococci</taxon>
        <taxon>Methanococcales</taxon>
        <taxon>Methanococcaceae</taxon>
        <taxon>Methanococcus</taxon>
    </lineage>
</organism>
<dbReference type="Pfam" id="PF01261">
    <property type="entry name" value="AP_endonuc_2"/>
    <property type="match status" value="1"/>
</dbReference>
<dbReference type="OrthoDB" id="59344at2157"/>
<evidence type="ECO:0000259" key="1">
    <source>
        <dbReference type="Pfam" id="PF01261"/>
    </source>
</evidence>
<dbReference type="InterPro" id="IPR013022">
    <property type="entry name" value="Xyl_isomerase-like_TIM-brl"/>
</dbReference>
<accession>A6UTV6</accession>
<dbReference type="InterPro" id="IPR036237">
    <property type="entry name" value="Xyl_isomerase-like_sf"/>
</dbReference>
<name>A6UTV6_META3</name>
<dbReference type="STRING" id="419665.Maeo_0341"/>
<gene>
    <name evidence="2" type="ordered locus">Maeo_0341</name>
</gene>
<keyword evidence="2" id="KW-0413">Isomerase</keyword>
<dbReference type="eggNOG" id="arCOG01899">
    <property type="taxonomic scope" value="Archaea"/>
</dbReference>
<dbReference type="RefSeq" id="WP_011973060.1">
    <property type="nucleotide sequence ID" value="NC_009635.1"/>
</dbReference>
<dbReference type="GO" id="GO:0016853">
    <property type="term" value="F:isomerase activity"/>
    <property type="evidence" value="ECO:0007669"/>
    <property type="project" value="UniProtKB-KW"/>
</dbReference>